<dbReference type="PANTHER" id="PTHR22761">
    <property type="entry name" value="CHARGED MULTIVESICULAR BODY PROTEIN"/>
    <property type="match status" value="1"/>
</dbReference>
<dbReference type="PANTHER" id="PTHR22761:SF21">
    <property type="entry name" value="CHARGED MULTIVESICULAR BODY PROTEIN 7"/>
    <property type="match status" value="1"/>
</dbReference>
<name>A0A9P0N580_SPOLI</name>
<feature type="compositionally biased region" description="Polar residues" evidence="2">
    <location>
        <begin position="585"/>
        <end position="599"/>
    </location>
</feature>
<dbReference type="AlphaFoldDB" id="A0A9P0N580"/>
<evidence type="ECO:0008006" key="5">
    <source>
        <dbReference type="Google" id="ProtNLM"/>
    </source>
</evidence>
<dbReference type="InterPro" id="IPR005024">
    <property type="entry name" value="Snf7_fam"/>
</dbReference>
<keyword evidence="4" id="KW-1185">Reference proteome</keyword>
<dbReference type="Gene3D" id="6.10.140.1230">
    <property type="match status" value="1"/>
</dbReference>
<dbReference type="Pfam" id="PF03357">
    <property type="entry name" value="Snf7"/>
    <property type="match status" value="1"/>
</dbReference>
<dbReference type="EMBL" id="LR824556">
    <property type="protein sequence ID" value="CAH1641974.1"/>
    <property type="molecule type" value="Genomic_DNA"/>
</dbReference>
<dbReference type="Pfam" id="PF25880">
    <property type="entry name" value="WHD_CHMP7_1st"/>
    <property type="match status" value="1"/>
</dbReference>
<gene>
    <name evidence="3" type="ORF">SPLIT_LOCUS7330</name>
</gene>
<dbReference type="GO" id="GO:0032511">
    <property type="term" value="P:late endosome to vacuole transport via multivesicular body sorting pathway"/>
    <property type="evidence" value="ECO:0007669"/>
    <property type="project" value="TreeGrafter"/>
</dbReference>
<evidence type="ECO:0000256" key="1">
    <source>
        <dbReference type="ARBA" id="ARBA00006190"/>
    </source>
</evidence>
<proteinExistence type="inferred from homology"/>
<evidence type="ECO:0000256" key="2">
    <source>
        <dbReference type="SAM" id="MobiDB-lite"/>
    </source>
</evidence>
<dbReference type="GO" id="GO:0000815">
    <property type="term" value="C:ESCRT III complex"/>
    <property type="evidence" value="ECO:0007669"/>
    <property type="project" value="TreeGrafter"/>
</dbReference>
<feature type="region of interest" description="Disordered" evidence="2">
    <location>
        <begin position="399"/>
        <end position="432"/>
    </location>
</feature>
<accession>A0A9P0N580</accession>
<dbReference type="Proteomes" id="UP001153321">
    <property type="component" value="Chromosome 25"/>
</dbReference>
<evidence type="ECO:0000313" key="4">
    <source>
        <dbReference type="Proteomes" id="UP001153321"/>
    </source>
</evidence>
<dbReference type="GO" id="GO:0009898">
    <property type="term" value="C:cytoplasmic side of plasma membrane"/>
    <property type="evidence" value="ECO:0007669"/>
    <property type="project" value="TreeGrafter"/>
</dbReference>
<dbReference type="GO" id="GO:0005771">
    <property type="term" value="C:multivesicular body"/>
    <property type="evidence" value="ECO:0007669"/>
    <property type="project" value="TreeGrafter"/>
</dbReference>
<comment type="similarity">
    <text evidence="1">Belongs to the SNF7 family.</text>
</comment>
<protein>
    <recommendedName>
        <fullName evidence="5">Charged multivesicular body protein 7</fullName>
    </recommendedName>
</protein>
<evidence type="ECO:0000313" key="3">
    <source>
        <dbReference type="EMBL" id="CAH1641974.1"/>
    </source>
</evidence>
<feature type="region of interest" description="Disordered" evidence="2">
    <location>
        <begin position="585"/>
        <end position="625"/>
    </location>
</feature>
<organism evidence="3 4">
    <name type="scientific">Spodoptera littoralis</name>
    <name type="common">Egyptian cotton leafworm</name>
    <dbReference type="NCBI Taxonomy" id="7109"/>
    <lineage>
        <taxon>Eukaryota</taxon>
        <taxon>Metazoa</taxon>
        <taxon>Ecdysozoa</taxon>
        <taxon>Arthropoda</taxon>
        <taxon>Hexapoda</taxon>
        <taxon>Insecta</taxon>
        <taxon>Pterygota</taxon>
        <taxon>Neoptera</taxon>
        <taxon>Endopterygota</taxon>
        <taxon>Lepidoptera</taxon>
        <taxon>Glossata</taxon>
        <taxon>Ditrysia</taxon>
        <taxon>Noctuoidea</taxon>
        <taxon>Noctuidae</taxon>
        <taxon>Amphipyrinae</taxon>
        <taxon>Spodoptera</taxon>
    </lineage>
</organism>
<feature type="region of interest" description="Disordered" evidence="2">
    <location>
        <begin position="469"/>
        <end position="498"/>
    </location>
</feature>
<sequence>MYEKNLLTFDISPFNVANGGIPEAELPQCWSDDVRMNALFAPFRIKAANPESWDMKMKFWSDMLRQWCRSRKEPIVSAADAKNVFNRKGRTPACLDIVVEEMYRNGDLCPLSKYQQILHNGPEGWVKWGARLAFKPAALALTAVASFMPNRQAVDNDGLPKASIDSTQRFVLESAVKEQATELLQKYPPGVERMGTIEELIRNCEWTYSREIFELLLGYLVSQGAAVKKGDVVKLAEPDKKVSPVTESDEALVKLMCAETRLEGEALRLARDVATAQAEAKAALNVGNKLAAKNHLRRKHKTSLRLERCNNALENVRQLLQQMRDVHVNVAIVDTYRTSSDAMKRNLKDNALEEDAVHDTMDDLKEVMDQYSEVEKALGTNIDDFDAAELEEELAELLAGPGAPGGGTPGKEERKEAPKLPSPPSSIPRRKISEREFVFDGEERMLAELNELGLDDASPKVRERRERIAVAEGDAPQPKPSPKIAKATKDKPSKPWYPPSGECLRDPVWSPNHNQRLTDIAGSFGELRQDDRIHPGQQLDVDFTSAPRLYSSDFQVRDHKLRAGVWIYNRDPNDNLDSSLAASTDYYSTESPGKSTAPTGFQMAPGGERRKSTTDPVHKDSVDELQRRLDNLRGFNL</sequence>
<reference evidence="3" key="1">
    <citation type="submission" date="2022-02" db="EMBL/GenBank/DDBJ databases">
        <authorList>
            <person name="King R."/>
        </authorList>
    </citation>
    <scope>NUCLEOTIDE SEQUENCE</scope>
</reference>
<feature type="compositionally biased region" description="Basic and acidic residues" evidence="2">
    <location>
        <begin position="607"/>
        <end position="625"/>
    </location>
</feature>
<dbReference type="GO" id="GO:0006900">
    <property type="term" value="P:vesicle budding from membrane"/>
    <property type="evidence" value="ECO:0007669"/>
    <property type="project" value="TreeGrafter"/>
</dbReference>